<comment type="subunit">
    <text evidence="1 8">Homodimer.</text>
</comment>
<comment type="function">
    <text evidence="8">Zinc phosphodiesterase, which displays some tRNA 3'-processing endonuclease activity. Probably involved in tRNA maturation, by removing a 3'-trailer from precursor tRNA.</text>
</comment>
<gene>
    <name evidence="8" type="primary">rnz</name>
    <name evidence="9" type="ORF">F993_01743</name>
</gene>
<dbReference type="SUPFAM" id="SSF56281">
    <property type="entry name" value="Metallo-hydrolase/oxidoreductase"/>
    <property type="match status" value="1"/>
</dbReference>
<comment type="similarity">
    <text evidence="8">Belongs to the RNase Z family.</text>
</comment>
<dbReference type="Gene3D" id="3.60.15.10">
    <property type="entry name" value="Ribonuclease Z/Hydroxyacylglutathione hydrolase-like"/>
    <property type="match status" value="1"/>
</dbReference>
<evidence type="ECO:0000313" key="9">
    <source>
        <dbReference type="EMBL" id="ENU23590.1"/>
    </source>
</evidence>
<sequence length="327" mass="35981">MKNSNNMLHFTFLGTSSGVPTLTRNVSALAIRNSKNKDWILVDAGEGTQHRIQQAKLSLQSLVAICITHVHGDHCYGLVGLLASAGMNARTAALTIIAPKEIQQWIEVTAQLTDLHLPYPLNFIDVNEATQILQLTDELSIQAHLLSHRVPSFAFSIIAQYTQKKLDTHALIQLGVAKGKVWGDLQQGLDVQLNEQTLKAADFIQIQTQRAHAIVGGDNDRPELLAQACQDAQLLIHESTYTQAILDKVGSGPMHSSAKMVAEFAQQQGLSNLILTHFSPRHQDSAGQQAIAEEVSKSYKGNFYLAHDFDQFSLDETGQLSKIDKSW</sequence>
<proteinExistence type="inferred from homology"/>
<dbReference type="PANTHER" id="PTHR46018">
    <property type="entry name" value="ZINC PHOSPHODIESTERASE ELAC PROTEIN 1"/>
    <property type="match status" value="1"/>
</dbReference>
<feature type="binding site" evidence="8">
    <location>
        <position position="74"/>
    </location>
    <ligand>
        <name>Zn(2+)</name>
        <dbReference type="ChEBI" id="CHEBI:29105"/>
        <label>2</label>
        <note>catalytic</note>
    </ligand>
</feature>
<evidence type="ECO:0000256" key="7">
    <source>
        <dbReference type="ARBA" id="ARBA00022833"/>
    </source>
</evidence>
<evidence type="ECO:0000256" key="3">
    <source>
        <dbReference type="ARBA" id="ARBA00022722"/>
    </source>
</evidence>
<feature type="binding site" evidence="8">
    <location>
        <position position="73"/>
    </location>
    <ligand>
        <name>Zn(2+)</name>
        <dbReference type="ChEBI" id="CHEBI:29105"/>
        <label>2</label>
        <note>catalytic</note>
    </ligand>
</feature>
<feature type="binding site" evidence="8">
    <location>
        <position position="71"/>
    </location>
    <ligand>
        <name>Zn(2+)</name>
        <dbReference type="ChEBI" id="CHEBI:29105"/>
        <label>1</label>
        <note>catalytic</note>
    </ligand>
</feature>
<dbReference type="CDD" id="cd07717">
    <property type="entry name" value="RNaseZ_ZiPD-like_MBL-fold"/>
    <property type="match status" value="1"/>
</dbReference>
<organism evidence="9 10">
    <name type="scientific">Acinetobacter proteolyticus</name>
    <dbReference type="NCBI Taxonomy" id="1776741"/>
    <lineage>
        <taxon>Bacteria</taxon>
        <taxon>Pseudomonadati</taxon>
        <taxon>Pseudomonadota</taxon>
        <taxon>Gammaproteobacteria</taxon>
        <taxon>Moraxellales</taxon>
        <taxon>Moraxellaceae</taxon>
        <taxon>Acinetobacter</taxon>
    </lineage>
</organism>
<name>A0ABN0JEK6_9GAMM</name>
<dbReference type="Proteomes" id="UP000013034">
    <property type="component" value="Unassembled WGS sequence"/>
</dbReference>
<evidence type="ECO:0000256" key="2">
    <source>
        <dbReference type="ARBA" id="ARBA00022694"/>
    </source>
</evidence>
<comment type="catalytic activity">
    <reaction evidence="8">
        <text>Endonucleolytic cleavage of RNA, removing extra 3' nucleotides from tRNA precursor, generating 3' termini of tRNAs. A 3'-hydroxy group is left at the tRNA terminus and a 5'-phosphoryl group is left at the trailer molecule.</text>
        <dbReference type="EC" id="3.1.26.11"/>
    </reaction>
</comment>
<feature type="binding site" evidence="8">
    <location>
        <position position="277"/>
    </location>
    <ligand>
        <name>Zn(2+)</name>
        <dbReference type="ChEBI" id="CHEBI:29105"/>
        <label>2</label>
        <note>catalytic</note>
    </ligand>
</feature>
<feature type="binding site" evidence="8">
    <location>
        <position position="218"/>
    </location>
    <ligand>
        <name>Zn(2+)</name>
        <dbReference type="ChEBI" id="CHEBI:29105"/>
        <label>2</label>
        <note>catalytic</note>
    </ligand>
</feature>
<dbReference type="PANTHER" id="PTHR46018:SF2">
    <property type="entry name" value="ZINC PHOSPHODIESTERASE ELAC PROTEIN 1"/>
    <property type="match status" value="1"/>
</dbReference>
<feature type="binding site" evidence="8">
    <location>
        <position position="69"/>
    </location>
    <ligand>
        <name>Zn(2+)</name>
        <dbReference type="ChEBI" id="CHEBI:29105"/>
        <label>1</label>
        <note>catalytic</note>
    </ligand>
</feature>
<feature type="binding site" evidence="8">
    <location>
        <position position="218"/>
    </location>
    <ligand>
        <name>Zn(2+)</name>
        <dbReference type="ChEBI" id="CHEBI:29105"/>
        <label>1</label>
        <note>catalytic</note>
    </ligand>
</feature>
<dbReference type="Pfam" id="PF23023">
    <property type="entry name" value="Anti-Pycsar_Apyc1"/>
    <property type="match status" value="1"/>
</dbReference>
<evidence type="ECO:0000256" key="8">
    <source>
        <dbReference type="HAMAP-Rule" id="MF_01818"/>
    </source>
</evidence>
<keyword evidence="10" id="KW-1185">Reference proteome</keyword>
<evidence type="ECO:0000256" key="1">
    <source>
        <dbReference type="ARBA" id="ARBA00011738"/>
    </source>
</evidence>
<evidence type="ECO:0000256" key="4">
    <source>
        <dbReference type="ARBA" id="ARBA00022723"/>
    </source>
</evidence>
<dbReference type="InterPro" id="IPR013471">
    <property type="entry name" value="RNase_Z/BN"/>
</dbReference>
<keyword evidence="5 8" id="KW-0255">Endonuclease</keyword>
<dbReference type="EC" id="3.1.26.11" evidence="8"/>
<dbReference type="EMBL" id="APOI01000015">
    <property type="protein sequence ID" value="ENU23590.1"/>
    <property type="molecule type" value="Genomic_DNA"/>
</dbReference>
<feature type="active site" description="Proton acceptor" evidence="8">
    <location>
        <position position="73"/>
    </location>
</feature>
<evidence type="ECO:0000256" key="5">
    <source>
        <dbReference type="ARBA" id="ARBA00022759"/>
    </source>
</evidence>
<keyword evidence="7 8" id="KW-0862">Zinc</keyword>
<protein>
    <recommendedName>
        <fullName evidence="8">Ribonuclease Z</fullName>
        <shortName evidence="8">RNase Z</shortName>
        <ecNumber evidence="8">3.1.26.11</ecNumber>
    </recommendedName>
    <alternativeName>
        <fullName evidence="8">tRNA 3 endonuclease</fullName>
    </alternativeName>
    <alternativeName>
        <fullName evidence="8">tRNase Z</fullName>
    </alternativeName>
</protein>
<keyword evidence="4 8" id="KW-0479">Metal-binding</keyword>
<evidence type="ECO:0000256" key="6">
    <source>
        <dbReference type="ARBA" id="ARBA00022801"/>
    </source>
</evidence>
<accession>A0ABN0JEK6</accession>
<dbReference type="InterPro" id="IPR036866">
    <property type="entry name" value="RibonucZ/Hydroxyglut_hydro"/>
</dbReference>
<keyword evidence="6 8" id="KW-0378">Hydrolase</keyword>
<feature type="binding site" evidence="8">
    <location>
        <position position="148"/>
    </location>
    <ligand>
        <name>Zn(2+)</name>
        <dbReference type="ChEBI" id="CHEBI:29105"/>
        <label>1</label>
        <note>catalytic</note>
    </ligand>
</feature>
<dbReference type="HAMAP" id="MF_01818">
    <property type="entry name" value="RNase_Z_BN"/>
    <property type="match status" value="1"/>
</dbReference>
<comment type="cofactor">
    <cofactor evidence="8">
        <name>Zn(2+)</name>
        <dbReference type="ChEBI" id="CHEBI:29105"/>
    </cofactor>
    <text evidence="8">Binds 2 Zn(2+) ions.</text>
</comment>
<keyword evidence="2 8" id="KW-0819">tRNA processing</keyword>
<keyword evidence="3 8" id="KW-0540">Nuclease</keyword>
<comment type="caution">
    <text evidence="9">The sequence shown here is derived from an EMBL/GenBank/DDBJ whole genome shotgun (WGS) entry which is preliminary data.</text>
</comment>
<evidence type="ECO:0000313" key="10">
    <source>
        <dbReference type="Proteomes" id="UP000013034"/>
    </source>
</evidence>
<reference evidence="9 10" key="1">
    <citation type="submission" date="2013-02" db="EMBL/GenBank/DDBJ databases">
        <title>The Genome Sequence of Acinetobacter sp. NIPH 809.</title>
        <authorList>
            <consortium name="The Broad Institute Genome Sequencing Platform"/>
            <consortium name="The Broad Institute Genome Sequencing Center for Infectious Disease"/>
            <person name="Cerqueira G."/>
            <person name="Feldgarden M."/>
            <person name="Courvalin P."/>
            <person name="Perichon B."/>
            <person name="Grillot-Courvalin C."/>
            <person name="Clermont D."/>
            <person name="Rocha E."/>
            <person name="Yoon E.-J."/>
            <person name="Nemec A."/>
            <person name="Walker B."/>
            <person name="Young S.K."/>
            <person name="Zeng Q."/>
            <person name="Gargeya S."/>
            <person name="Fitzgerald M."/>
            <person name="Haas B."/>
            <person name="Abouelleil A."/>
            <person name="Alvarado L."/>
            <person name="Arachchi H.M."/>
            <person name="Berlin A.M."/>
            <person name="Chapman S.B."/>
            <person name="Dewar J."/>
            <person name="Goldberg J."/>
            <person name="Griggs A."/>
            <person name="Gujja S."/>
            <person name="Hansen M."/>
            <person name="Howarth C."/>
            <person name="Imamovic A."/>
            <person name="Larimer J."/>
            <person name="McCowan C."/>
            <person name="Murphy C."/>
            <person name="Neiman D."/>
            <person name="Pearson M."/>
            <person name="Priest M."/>
            <person name="Roberts A."/>
            <person name="Saif S."/>
            <person name="Shea T."/>
            <person name="Sisk P."/>
            <person name="Sykes S."/>
            <person name="Wortman J."/>
            <person name="Nusbaum C."/>
            <person name="Birren B."/>
        </authorList>
    </citation>
    <scope>NUCLEOTIDE SEQUENCE [LARGE SCALE GENOMIC DNA]</scope>
    <source>
        <strain evidence="9 10">NIPH 809</strain>
    </source>
</reference>